<dbReference type="EMBL" id="QLII01000001">
    <property type="protein sequence ID" value="RAI74158.1"/>
    <property type="molecule type" value="Genomic_DNA"/>
</dbReference>
<proteinExistence type="predicted"/>
<sequence>MNIRSFSDWSGMIPQKHNLKGNVKLITQVQSPIVNKKGDWLDGPSGQNYSEEYNKEGFLLKRISHDDFNKPTSADHYEYNSKGQISAFWSETLEVNPLWAVQEVALITSSIPKRMSI</sequence>
<dbReference type="Proteomes" id="UP000249016">
    <property type="component" value="Unassembled WGS sequence"/>
</dbReference>
<organism evidence="1 2">
    <name type="scientific">Spirosoma telluris</name>
    <dbReference type="NCBI Taxonomy" id="2183553"/>
    <lineage>
        <taxon>Bacteria</taxon>
        <taxon>Pseudomonadati</taxon>
        <taxon>Bacteroidota</taxon>
        <taxon>Cytophagia</taxon>
        <taxon>Cytophagales</taxon>
        <taxon>Cytophagaceae</taxon>
        <taxon>Spirosoma</taxon>
    </lineage>
</organism>
<evidence type="ECO:0000313" key="2">
    <source>
        <dbReference type="Proteomes" id="UP000249016"/>
    </source>
</evidence>
<keyword evidence="2" id="KW-1185">Reference proteome</keyword>
<protein>
    <submittedName>
        <fullName evidence="1">Uncharacterized protein</fullName>
    </submittedName>
</protein>
<evidence type="ECO:0000313" key="1">
    <source>
        <dbReference type="EMBL" id="RAI74158.1"/>
    </source>
</evidence>
<dbReference type="RefSeq" id="WP_111341028.1">
    <property type="nucleotide sequence ID" value="NZ_QLII01000001.1"/>
</dbReference>
<dbReference type="AlphaFoldDB" id="A0A327NNG0"/>
<comment type="caution">
    <text evidence="1">The sequence shown here is derived from an EMBL/GenBank/DDBJ whole genome shotgun (WGS) entry which is preliminary data.</text>
</comment>
<reference evidence="1 2" key="1">
    <citation type="submission" date="2018-06" db="EMBL/GenBank/DDBJ databases">
        <title>Spirosoma sp. HMF3257 Genome sequencing and assembly.</title>
        <authorList>
            <person name="Kang H."/>
            <person name="Cha I."/>
            <person name="Kim H."/>
            <person name="Kang J."/>
            <person name="Joh K."/>
        </authorList>
    </citation>
    <scope>NUCLEOTIDE SEQUENCE [LARGE SCALE GENOMIC DNA]</scope>
    <source>
        <strain evidence="1 2">HMF3257</strain>
    </source>
</reference>
<name>A0A327NNG0_9BACT</name>
<gene>
    <name evidence="1" type="ORF">HMF3257_07075</name>
</gene>
<accession>A0A327NNG0</accession>